<evidence type="ECO:0000313" key="3">
    <source>
        <dbReference type="Proteomes" id="UP000830454"/>
    </source>
</evidence>
<keyword evidence="1" id="KW-1133">Transmembrane helix</keyword>
<reference evidence="2" key="2">
    <citation type="submission" date="2022-04" db="EMBL/GenBank/DDBJ databases">
        <title>Complete Genome Sequence of Flavobacterium sediminilitoris YSM-43, Isolated from a Tidal Sediment.</title>
        <authorList>
            <person name="Lee P.A."/>
        </authorList>
    </citation>
    <scope>NUCLEOTIDE SEQUENCE</scope>
    <source>
        <strain evidence="2">YSM-43</strain>
    </source>
</reference>
<name>A0ABY4HR76_9FLAO</name>
<dbReference type="EMBL" id="CP090145">
    <property type="protein sequence ID" value="UOX34802.1"/>
    <property type="molecule type" value="Genomic_DNA"/>
</dbReference>
<evidence type="ECO:0000256" key="1">
    <source>
        <dbReference type="SAM" id="Phobius"/>
    </source>
</evidence>
<dbReference type="Pfam" id="PF13584">
    <property type="entry name" value="BatD"/>
    <property type="match status" value="2"/>
</dbReference>
<dbReference type="Proteomes" id="UP000830454">
    <property type="component" value="Chromosome"/>
</dbReference>
<keyword evidence="1" id="KW-0472">Membrane</keyword>
<sequence length="599" mass="67990">MKKIGKMKNLFVIIVLFIQTMLLSQEVKFEASSHKTSYALNEKIRIIFSINNEGDNFVPPSFENFRAQGPIINKGGETSIVITNGQAVTRRVIQTQIIYYLTPLNQGKFTIAPASIEYEGKIFKSNPITFTITEAREVPKDPNSPDYIAGEGIHLVSEVSKSNPYINEPVTIVYKLYFDPNFRLRNFEERESPKYKGFWSQNIEVKDLQPELVTYNGQQYGMIVLKRAVLYPLEQGDKEIEPLTISLEVNVPKREQIGSFVRSIYVPTTKNVSTGVKKIKVKGFPEEGKPLSFTGAVGKFDFSVKPSKEELKSGESLNLEISVSGNGNLKLFNLPKPEFPSVFEVFDPEHKEQVNVPLSGMNGSISDNYTIIPQFKGKYTIKPIEFSYFDLKTNSYKTVTSEEVTINVLDNPNFTSTQNNPTDTSKQKVVKSINFQFIKLKSEFAEVSKKDFLGTKLFYALLFAPFLIVPIIILVRKKKEAIDADEFGNKIRRNNRLAKKYLSEAKKQKGNKVPFYMAMEKALHNFLKAKLHIETSEMSKENIQELLENKAASNETISQFIALMNDCEFARYAPSSNVTMQQDFEKAVLVISDLEKQLS</sequence>
<organism evidence="2 3">
    <name type="scientific">Flavobacterium sediminilitoris</name>
    <dbReference type="NCBI Taxonomy" id="2024526"/>
    <lineage>
        <taxon>Bacteria</taxon>
        <taxon>Pseudomonadati</taxon>
        <taxon>Bacteroidota</taxon>
        <taxon>Flavobacteriia</taxon>
        <taxon>Flavobacteriales</taxon>
        <taxon>Flavobacteriaceae</taxon>
        <taxon>Flavobacterium</taxon>
    </lineage>
</organism>
<dbReference type="InterPro" id="IPR025738">
    <property type="entry name" value="BatD"/>
</dbReference>
<keyword evidence="3" id="KW-1185">Reference proteome</keyword>
<feature type="transmembrane region" description="Helical" evidence="1">
    <location>
        <begin position="457"/>
        <end position="475"/>
    </location>
</feature>
<dbReference type="PANTHER" id="PTHR40940:SF2">
    <property type="entry name" value="BATD"/>
    <property type="match status" value="1"/>
</dbReference>
<evidence type="ECO:0000313" key="2">
    <source>
        <dbReference type="EMBL" id="UOX34802.1"/>
    </source>
</evidence>
<dbReference type="RefSeq" id="WP_246917867.1">
    <property type="nucleotide sequence ID" value="NZ_CP090145.1"/>
</dbReference>
<dbReference type="PANTHER" id="PTHR40940">
    <property type="entry name" value="PROTEIN BATD-RELATED"/>
    <property type="match status" value="1"/>
</dbReference>
<gene>
    <name evidence="2" type="ORF">LXD69_04660</name>
</gene>
<proteinExistence type="predicted"/>
<reference evidence="2" key="1">
    <citation type="submission" date="2021-12" db="EMBL/GenBank/DDBJ databases">
        <authorList>
            <person name="Cha I.-T."/>
            <person name="Lee K.-E."/>
            <person name="Park S.-J."/>
        </authorList>
    </citation>
    <scope>NUCLEOTIDE SEQUENCE</scope>
    <source>
        <strain evidence="2">YSM-43</strain>
    </source>
</reference>
<accession>A0ABY4HR76</accession>
<keyword evidence="1" id="KW-0812">Transmembrane</keyword>
<protein>
    <submittedName>
        <fullName evidence="2">BatD family protein</fullName>
    </submittedName>
</protein>